<dbReference type="NCBIfam" id="TIGR03086">
    <property type="entry name" value="TIGR03086 family metal-binding protein"/>
    <property type="match status" value="1"/>
</dbReference>
<dbReference type="InterPro" id="IPR017520">
    <property type="entry name" value="CHP03086"/>
</dbReference>
<evidence type="ECO:0000259" key="1">
    <source>
        <dbReference type="Pfam" id="PF11716"/>
    </source>
</evidence>
<dbReference type="Proteomes" id="UP000638263">
    <property type="component" value="Unassembled WGS sequence"/>
</dbReference>
<protein>
    <submittedName>
        <fullName evidence="2">TIGR03086 family protein</fullName>
    </submittedName>
</protein>
<dbReference type="SUPFAM" id="SSF109854">
    <property type="entry name" value="DinB/YfiT-like putative metalloenzymes"/>
    <property type="match status" value="1"/>
</dbReference>
<keyword evidence="3" id="KW-1185">Reference proteome</keyword>
<name>A0A917RV58_9NOCA</name>
<dbReference type="InterPro" id="IPR017517">
    <property type="entry name" value="Maleyloyr_isom"/>
</dbReference>
<dbReference type="GO" id="GO:0046872">
    <property type="term" value="F:metal ion binding"/>
    <property type="evidence" value="ECO:0007669"/>
    <property type="project" value="InterPro"/>
</dbReference>
<dbReference type="NCBIfam" id="TIGR03083">
    <property type="entry name" value="maleylpyruvate isomerase family mycothiol-dependent enzyme"/>
    <property type="match status" value="1"/>
</dbReference>
<proteinExistence type="predicted"/>
<accession>A0A917RV58</accession>
<dbReference type="Gene3D" id="1.20.120.450">
    <property type="entry name" value="dinb family like domain"/>
    <property type="match status" value="1"/>
</dbReference>
<evidence type="ECO:0000313" key="2">
    <source>
        <dbReference type="EMBL" id="GGL35229.1"/>
    </source>
</evidence>
<comment type="caution">
    <text evidence="2">The sequence shown here is derived from an EMBL/GenBank/DDBJ whole genome shotgun (WGS) entry which is preliminary data.</text>
</comment>
<reference evidence="2" key="1">
    <citation type="journal article" date="2014" name="Int. J. Syst. Evol. Microbiol.">
        <title>Complete genome sequence of Corynebacterium casei LMG S-19264T (=DSM 44701T), isolated from a smear-ripened cheese.</title>
        <authorList>
            <consortium name="US DOE Joint Genome Institute (JGI-PGF)"/>
            <person name="Walter F."/>
            <person name="Albersmeier A."/>
            <person name="Kalinowski J."/>
            <person name="Ruckert C."/>
        </authorList>
    </citation>
    <scope>NUCLEOTIDE SEQUENCE</scope>
    <source>
        <strain evidence="2">CGMCC 4.3508</strain>
    </source>
</reference>
<dbReference type="InterPro" id="IPR024344">
    <property type="entry name" value="MDMPI_metal-binding"/>
</dbReference>
<reference evidence="2" key="2">
    <citation type="submission" date="2020-09" db="EMBL/GenBank/DDBJ databases">
        <authorList>
            <person name="Sun Q."/>
            <person name="Zhou Y."/>
        </authorList>
    </citation>
    <scope>NUCLEOTIDE SEQUENCE</scope>
    <source>
        <strain evidence="2">CGMCC 4.3508</strain>
    </source>
</reference>
<dbReference type="AlphaFoldDB" id="A0A917RV58"/>
<feature type="domain" description="Mycothiol-dependent maleylpyruvate isomerase metal-binding" evidence="1">
    <location>
        <begin position="23"/>
        <end position="141"/>
    </location>
</feature>
<dbReference type="Pfam" id="PF11716">
    <property type="entry name" value="MDMPI_N"/>
    <property type="match status" value="1"/>
</dbReference>
<gene>
    <name evidence="2" type="ORF">GCM10011588_57490</name>
</gene>
<dbReference type="EMBL" id="BMMH01000017">
    <property type="protein sequence ID" value="GGL35229.1"/>
    <property type="molecule type" value="Genomic_DNA"/>
</dbReference>
<organism evidence="2 3">
    <name type="scientific">Nocardia jinanensis</name>
    <dbReference type="NCBI Taxonomy" id="382504"/>
    <lineage>
        <taxon>Bacteria</taxon>
        <taxon>Bacillati</taxon>
        <taxon>Actinomycetota</taxon>
        <taxon>Actinomycetes</taxon>
        <taxon>Mycobacteriales</taxon>
        <taxon>Nocardiaceae</taxon>
        <taxon>Nocardia</taxon>
    </lineage>
</organism>
<dbReference type="InterPro" id="IPR034660">
    <property type="entry name" value="DinB/YfiT-like"/>
</dbReference>
<sequence>MSPWLHETAPMTQIPDFRSDLTAAQEWVAGLMAAVRADQWNAPTPCTDFDVRALLEHLSCHPAKLVATATGADPRTLPSRADIDTNSPGEDYLKRSATALEQWADDALLTRPLIAPWGEAPGGLAVGGYLMETVAHGWDLAVATGQNAEADPALVAKAQAIADRALSDAFRGPGSPFGVRVEPRPQAGPTERLAAFLGRDWDESR</sequence>
<evidence type="ECO:0000313" key="3">
    <source>
        <dbReference type="Proteomes" id="UP000638263"/>
    </source>
</evidence>